<dbReference type="HOGENOM" id="CLU_018552_1_3_1"/>
<evidence type="ECO:0000313" key="1">
    <source>
        <dbReference type="EMBL" id="KIO01527.1"/>
    </source>
</evidence>
<proteinExistence type="predicted"/>
<keyword evidence="2" id="KW-1185">Reference proteome</keyword>
<dbReference type="OrthoDB" id="2687688at2759"/>
<dbReference type="Proteomes" id="UP000054217">
    <property type="component" value="Unassembled WGS sequence"/>
</dbReference>
<gene>
    <name evidence="1" type="ORF">M404DRAFT_149663</name>
</gene>
<reference evidence="2" key="2">
    <citation type="submission" date="2015-01" db="EMBL/GenBank/DDBJ databases">
        <title>Evolutionary Origins and Diversification of the Mycorrhizal Mutualists.</title>
        <authorList>
            <consortium name="DOE Joint Genome Institute"/>
            <consortium name="Mycorrhizal Genomics Consortium"/>
            <person name="Kohler A."/>
            <person name="Kuo A."/>
            <person name="Nagy L.G."/>
            <person name="Floudas D."/>
            <person name="Copeland A."/>
            <person name="Barry K.W."/>
            <person name="Cichocki N."/>
            <person name="Veneault-Fourrey C."/>
            <person name="LaButti K."/>
            <person name="Lindquist E.A."/>
            <person name="Lipzen A."/>
            <person name="Lundell T."/>
            <person name="Morin E."/>
            <person name="Murat C."/>
            <person name="Riley R."/>
            <person name="Ohm R."/>
            <person name="Sun H."/>
            <person name="Tunlid A."/>
            <person name="Henrissat B."/>
            <person name="Grigoriev I.V."/>
            <person name="Hibbett D.S."/>
            <person name="Martin F."/>
        </authorList>
    </citation>
    <scope>NUCLEOTIDE SEQUENCE [LARGE SCALE GENOMIC DNA]</scope>
    <source>
        <strain evidence="2">Marx 270</strain>
    </source>
</reference>
<dbReference type="EMBL" id="KN831987">
    <property type="protein sequence ID" value="KIO01527.1"/>
    <property type="molecule type" value="Genomic_DNA"/>
</dbReference>
<evidence type="ECO:0000313" key="2">
    <source>
        <dbReference type="Proteomes" id="UP000054217"/>
    </source>
</evidence>
<dbReference type="AlphaFoldDB" id="A0A0C3JVR1"/>
<accession>A0A0C3JVR1</accession>
<name>A0A0C3JVR1_PISTI</name>
<reference evidence="1 2" key="1">
    <citation type="submission" date="2014-04" db="EMBL/GenBank/DDBJ databases">
        <authorList>
            <consortium name="DOE Joint Genome Institute"/>
            <person name="Kuo A."/>
            <person name="Kohler A."/>
            <person name="Costa M.D."/>
            <person name="Nagy L.G."/>
            <person name="Floudas D."/>
            <person name="Copeland A."/>
            <person name="Barry K.W."/>
            <person name="Cichocki N."/>
            <person name="Veneault-Fourrey C."/>
            <person name="LaButti K."/>
            <person name="Lindquist E.A."/>
            <person name="Lipzen A."/>
            <person name="Lundell T."/>
            <person name="Morin E."/>
            <person name="Murat C."/>
            <person name="Sun H."/>
            <person name="Tunlid A."/>
            <person name="Henrissat B."/>
            <person name="Grigoriev I.V."/>
            <person name="Hibbett D.S."/>
            <person name="Martin F."/>
            <person name="Nordberg H.P."/>
            <person name="Cantor M.N."/>
            <person name="Hua S.X."/>
        </authorList>
    </citation>
    <scope>NUCLEOTIDE SEQUENCE [LARGE SCALE GENOMIC DNA]</scope>
    <source>
        <strain evidence="1 2">Marx 270</strain>
    </source>
</reference>
<sequence length="193" mass="22099">MHAPQIQLLPHFADHCLELFHKILHVDPNTFDFILDQISNHPIFKNNSQNQQLPVALQLAIFLNRAGHYGNAVTPEDVRQWVGVSVGSVINCTHWVMIALLDQHDKFIYFLDVDDIEMENVRTFVEKHACAAWQNGVFAVDGSAVKLMSKHSIYSKTFYDRKCNYSLNCQVRVQIIDRCSMNLLITIARCDAT</sequence>
<dbReference type="InParanoid" id="A0A0C3JVR1"/>
<protein>
    <submittedName>
        <fullName evidence="1">Uncharacterized protein</fullName>
    </submittedName>
</protein>
<organism evidence="1 2">
    <name type="scientific">Pisolithus tinctorius Marx 270</name>
    <dbReference type="NCBI Taxonomy" id="870435"/>
    <lineage>
        <taxon>Eukaryota</taxon>
        <taxon>Fungi</taxon>
        <taxon>Dikarya</taxon>
        <taxon>Basidiomycota</taxon>
        <taxon>Agaricomycotina</taxon>
        <taxon>Agaricomycetes</taxon>
        <taxon>Agaricomycetidae</taxon>
        <taxon>Boletales</taxon>
        <taxon>Sclerodermatineae</taxon>
        <taxon>Pisolithaceae</taxon>
        <taxon>Pisolithus</taxon>
    </lineage>
</organism>